<accession>A0A2C9A0C7</accession>
<proteinExistence type="predicted"/>
<dbReference type="Proteomes" id="UP000219440">
    <property type="component" value="Unassembled WGS sequence"/>
</dbReference>
<keyword evidence="2" id="KW-1185">Reference proteome</keyword>
<name>A0A2C9A0C7_9MICO</name>
<evidence type="ECO:0000313" key="1">
    <source>
        <dbReference type="EMBL" id="SOE72278.1"/>
    </source>
</evidence>
<gene>
    <name evidence="1" type="ORF">SAMN06296378_2439</name>
</gene>
<dbReference type="EMBL" id="OCST01000005">
    <property type="protein sequence ID" value="SOE72278.1"/>
    <property type="molecule type" value="Genomic_DNA"/>
</dbReference>
<protein>
    <submittedName>
        <fullName evidence="1">Uncharacterized protein</fullName>
    </submittedName>
</protein>
<evidence type="ECO:0000313" key="2">
    <source>
        <dbReference type="Proteomes" id="UP000219440"/>
    </source>
</evidence>
<dbReference type="AlphaFoldDB" id="A0A2C9A0C7"/>
<reference evidence="1 2" key="1">
    <citation type="submission" date="2017-09" db="EMBL/GenBank/DDBJ databases">
        <authorList>
            <person name="Ehlers B."/>
            <person name="Leendertz F.H."/>
        </authorList>
    </citation>
    <scope>NUCLEOTIDE SEQUENCE [LARGE SCALE GENOMIC DNA]</scope>
    <source>
        <strain evidence="1 2">CGMCC 1.05381</strain>
    </source>
</reference>
<organism evidence="1 2">
    <name type="scientific">Salinibacterium xinjiangense</name>
    <dbReference type="NCBI Taxonomy" id="386302"/>
    <lineage>
        <taxon>Bacteria</taxon>
        <taxon>Bacillati</taxon>
        <taxon>Actinomycetota</taxon>
        <taxon>Actinomycetes</taxon>
        <taxon>Micrococcales</taxon>
        <taxon>Microbacteriaceae</taxon>
        <taxon>Salinibacterium</taxon>
    </lineage>
</organism>
<sequence length="138" mass="13787">MSPQSSADPLDANIFGLISETALSIVITGGTAATTRLSETTISGTADAVADSKVTVTVAGQVLTSWEPSEGSWRVRTAALADGVQSRVTAVTAGTGIEVMAEQVLTVGASDPLIAIYGGSWATTTTATTRIAGTTVGA</sequence>